<dbReference type="AlphaFoldDB" id="A0AAD6XXY6"/>
<evidence type="ECO:0000313" key="2">
    <source>
        <dbReference type="EMBL" id="KAJ7190123.1"/>
    </source>
</evidence>
<comment type="caution">
    <text evidence="2">The sequence shown here is derived from an EMBL/GenBank/DDBJ whole genome shotgun (WGS) entry which is preliminary data.</text>
</comment>
<evidence type="ECO:0000313" key="3">
    <source>
        <dbReference type="Proteomes" id="UP001219525"/>
    </source>
</evidence>
<feature type="non-terminal residue" evidence="2">
    <location>
        <position position="1"/>
    </location>
</feature>
<feature type="transmembrane region" description="Helical" evidence="1">
    <location>
        <begin position="144"/>
        <end position="166"/>
    </location>
</feature>
<reference evidence="2" key="1">
    <citation type="submission" date="2023-03" db="EMBL/GenBank/DDBJ databases">
        <title>Massive genome expansion in bonnet fungi (Mycena s.s.) driven by repeated elements and novel gene families across ecological guilds.</title>
        <authorList>
            <consortium name="Lawrence Berkeley National Laboratory"/>
            <person name="Harder C.B."/>
            <person name="Miyauchi S."/>
            <person name="Viragh M."/>
            <person name="Kuo A."/>
            <person name="Thoen E."/>
            <person name="Andreopoulos B."/>
            <person name="Lu D."/>
            <person name="Skrede I."/>
            <person name="Drula E."/>
            <person name="Henrissat B."/>
            <person name="Morin E."/>
            <person name="Kohler A."/>
            <person name="Barry K."/>
            <person name="LaButti K."/>
            <person name="Morin E."/>
            <person name="Salamov A."/>
            <person name="Lipzen A."/>
            <person name="Mereny Z."/>
            <person name="Hegedus B."/>
            <person name="Baldrian P."/>
            <person name="Stursova M."/>
            <person name="Weitz H."/>
            <person name="Taylor A."/>
            <person name="Grigoriev I.V."/>
            <person name="Nagy L.G."/>
            <person name="Martin F."/>
            <person name="Kauserud H."/>
        </authorList>
    </citation>
    <scope>NUCLEOTIDE SEQUENCE</scope>
    <source>
        <strain evidence="2">9144</strain>
    </source>
</reference>
<dbReference type="Proteomes" id="UP001219525">
    <property type="component" value="Unassembled WGS sequence"/>
</dbReference>
<dbReference type="EMBL" id="JARJCW010000156">
    <property type="protein sequence ID" value="KAJ7190123.1"/>
    <property type="molecule type" value="Genomic_DNA"/>
</dbReference>
<keyword evidence="1" id="KW-0472">Membrane</keyword>
<feature type="transmembrane region" description="Helical" evidence="1">
    <location>
        <begin position="114"/>
        <end position="132"/>
    </location>
</feature>
<keyword evidence="3" id="KW-1185">Reference proteome</keyword>
<organism evidence="2 3">
    <name type="scientific">Mycena pura</name>
    <dbReference type="NCBI Taxonomy" id="153505"/>
    <lineage>
        <taxon>Eukaryota</taxon>
        <taxon>Fungi</taxon>
        <taxon>Dikarya</taxon>
        <taxon>Basidiomycota</taxon>
        <taxon>Agaricomycotina</taxon>
        <taxon>Agaricomycetes</taxon>
        <taxon>Agaricomycetidae</taxon>
        <taxon>Agaricales</taxon>
        <taxon>Marasmiineae</taxon>
        <taxon>Mycenaceae</taxon>
        <taxon>Mycena</taxon>
    </lineage>
</organism>
<sequence length="332" mass="36016">TYAGVKQEDFDPYQLEEKPVPPRSFRLVKGEAYVHILGWPAQVIFGQLLLQGLGWGFLAVITARGPLALSLATAVWAENNPHILTLGVTLLSTFLAGCSSFFFSYALRRSMSLYLLRPMSLATLGASVNISMRSFVFHRRHWKWPAVSLLVLIMAGIQTSAWSTLLTPVKVDISTPLVDYEIDLSSQNLQQMWDSRSLDVCLSAGRDGAVYGGVPQSGYANGQAYLGLPAAVSLLGQGFNVSTRGVLAATLNDTNVGSWFIPATTQTVGKRPANDLAHSYFMVQQGFTANVSCTLQTLTDTTSPAVSWRTDSVATWKEDLAVDGINLAGSKF</sequence>
<keyword evidence="1" id="KW-1133">Transmembrane helix</keyword>
<feature type="transmembrane region" description="Helical" evidence="1">
    <location>
        <begin position="57"/>
        <end position="77"/>
    </location>
</feature>
<evidence type="ECO:0000256" key="1">
    <source>
        <dbReference type="SAM" id="Phobius"/>
    </source>
</evidence>
<name>A0AAD6XXY6_9AGAR</name>
<feature type="transmembrane region" description="Helical" evidence="1">
    <location>
        <begin position="83"/>
        <end position="107"/>
    </location>
</feature>
<protein>
    <submittedName>
        <fullName evidence="2">Uncharacterized protein</fullName>
    </submittedName>
</protein>
<keyword evidence="1" id="KW-0812">Transmembrane</keyword>
<proteinExistence type="predicted"/>
<accession>A0AAD6XXY6</accession>
<gene>
    <name evidence="2" type="ORF">GGX14DRAFT_606454</name>
</gene>